<dbReference type="PANTHER" id="PTHR11586:SF33">
    <property type="entry name" value="AMINOACYL TRNA SYNTHASE COMPLEX-INTERACTING MULTIFUNCTIONAL PROTEIN 1"/>
    <property type="match status" value="1"/>
</dbReference>
<dbReference type="EMBL" id="AMQM01004503">
    <property type="status" value="NOT_ANNOTATED_CDS"/>
    <property type="molecule type" value="Genomic_DNA"/>
</dbReference>
<dbReference type="eggNOG" id="KOG2241">
    <property type="taxonomic scope" value="Eukaryota"/>
</dbReference>
<dbReference type="eggNOG" id="KOG3054">
    <property type="taxonomic scope" value="Eukaryota"/>
</dbReference>
<dbReference type="Gene3D" id="2.40.50.140">
    <property type="entry name" value="Nucleic acid-binding proteins"/>
    <property type="match status" value="1"/>
</dbReference>
<dbReference type="GeneID" id="20212089"/>
<dbReference type="GO" id="GO:0005789">
    <property type="term" value="C:endoplasmic reticulum membrane"/>
    <property type="evidence" value="ECO:0007669"/>
    <property type="project" value="UniProtKB-SubCell"/>
</dbReference>
<dbReference type="InterPro" id="IPR002547">
    <property type="entry name" value="tRNA-bd_dom"/>
</dbReference>
<dbReference type="Proteomes" id="UP000015101">
    <property type="component" value="Unassembled WGS sequence"/>
</dbReference>
<evidence type="ECO:0000259" key="17">
    <source>
        <dbReference type="PROSITE" id="PS50886"/>
    </source>
</evidence>
<name>T1FTE2_HELRO</name>
<dbReference type="InterPro" id="IPR019153">
    <property type="entry name" value="DDRGK_dom-contain"/>
</dbReference>
<evidence type="ECO:0000256" key="13">
    <source>
        <dbReference type="ARBA" id="ARBA00023136"/>
    </source>
</evidence>
<dbReference type="Gene3D" id="1.10.10.10">
    <property type="entry name" value="Winged helix-like DNA-binding domain superfamily/Winged helix DNA-binding domain"/>
    <property type="match status" value="1"/>
</dbReference>
<keyword evidence="5" id="KW-0963">Cytoplasm</keyword>
<dbReference type="SUPFAM" id="SSF46785">
    <property type="entry name" value="Winged helix' DNA-binding domain"/>
    <property type="match status" value="1"/>
</dbReference>
<organism evidence="19 20">
    <name type="scientific">Helobdella robusta</name>
    <name type="common">Californian leech</name>
    <dbReference type="NCBI Taxonomy" id="6412"/>
    <lineage>
        <taxon>Eukaryota</taxon>
        <taxon>Metazoa</taxon>
        <taxon>Spiralia</taxon>
        <taxon>Lophotrochozoa</taxon>
        <taxon>Annelida</taxon>
        <taxon>Clitellata</taxon>
        <taxon>Hirudinea</taxon>
        <taxon>Rhynchobdellida</taxon>
        <taxon>Glossiphoniidae</taxon>
        <taxon>Helobdella</taxon>
    </lineage>
</organism>
<feature type="coiled-coil region" evidence="15">
    <location>
        <begin position="42"/>
        <end position="69"/>
    </location>
</feature>
<dbReference type="CDD" id="cd02799">
    <property type="entry name" value="tRNA_bind_EMAP-II_like"/>
    <property type="match status" value="1"/>
</dbReference>
<dbReference type="SMART" id="SM01128">
    <property type="entry name" value="DDRGK"/>
    <property type="match status" value="1"/>
</dbReference>
<keyword evidence="13" id="KW-0472">Membrane</keyword>
<keyword evidence="8" id="KW-0833">Ubl conjugation pathway</keyword>
<reference evidence="18 20" key="2">
    <citation type="journal article" date="2013" name="Nature">
        <title>Insights into bilaterian evolution from three spiralian genomes.</title>
        <authorList>
            <person name="Simakov O."/>
            <person name="Marletaz F."/>
            <person name="Cho S.J."/>
            <person name="Edsinger-Gonzales E."/>
            <person name="Havlak P."/>
            <person name="Hellsten U."/>
            <person name="Kuo D.H."/>
            <person name="Larsson T."/>
            <person name="Lv J."/>
            <person name="Arendt D."/>
            <person name="Savage R."/>
            <person name="Osoegawa K."/>
            <person name="de Jong P."/>
            <person name="Grimwood J."/>
            <person name="Chapman J.A."/>
            <person name="Shapiro H."/>
            <person name="Aerts A."/>
            <person name="Otillar R.P."/>
            <person name="Terry A.Y."/>
            <person name="Boore J.L."/>
            <person name="Grigoriev I.V."/>
            <person name="Lindberg D.R."/>
            <person name="Seaver E.C."/>
            <person name="Weisblat D.A."/>
            <person name="Putnam N.H."/>
            <person name="Rokhsar D.S."/>
        </authorList>
    </citation>
    <scope>NUCLEOTIDE SEQUENCE</scope>
</reference>
<keyword evidence="7" id="KW-0812">Transmembrane</keyword>
<dbReference type="HOGENOM" id="CLU_471157_0_0_1"/>
<dbReference type="InterPro" id="IPR051270">
    <property type="entry name" value="Tyrosine-tRNA_ligase_regulator"/>
</dbReference>
<keyword evidence="10 14" id="KW-0694">RNA-binding</keyword>
<evidence type="ECO:0000256" key="7">
    <source>
        <dbReference type="ARBA" id="ARBA00022692"/>
    </source>
</evidence>
<evidence type="ECO:0000256" key="1">
    <source>
        <dbReference type="ARBA" id="ARBA00004389"/>
    </source>
</evidence>
<dbReference type="AlphaFoldDB" id="T1FTE2"/>
<gene>
    <name evidence="19" type="primary">20212089</name>
    <name evidence="18" type="ORF">HELRODRAFT_191890</name>
</gene>
<evidence type="ECO:0000256" key="14">
    <source>
        <dbReference type="PROSITE-ProRule" id="PRU00209"/>
    </source>
</evidence>
<dbReference type="SUPFAM" id="SSF50249">
    <property type="entry name" value="Nucleic acid-binding proteins"/>
    <property type="match status" value="1"/>
</dbReference>
<evidence type="ECO:0000256" key="11">
    <source>
        <dbReference type="ARBA" id="ARBA00022917"/>
    </source>
</evidence>
<comment type="similarity">
    <text evidence="3">Belongs to the DDRGK1 family.</text>
</comment>
<evidence type="ECO:0000256" key="12">
    <source>
        <dbReference type="ARBA" id="ARBA00022989"/>
    </source>
</evidence>
<keyword evidence="6 14" id="KW-0820">tRNA-binding</keyword>
<evidence type="ECO:0000313" key="20">
    <source>
        <dbReference type="Proteomes" id="UP000015101"/>
    </source>
</evidence>
<comment type="subcellular location">
    <subcellularLocation>
        <location evidence="2">Cytoplasm</location>
    </subcellularLocation>
    <subcellularLocation>
        <location evidence="1">Endoplasmic reticulum membrane</location>
        <topology evidence="1">Single-pass membrane protein</topology>
    </subcellularLocation>
</comment>
<dbReference type="FunFam" id="2.40.50.140:FF:000047">
    <property type="entry name" value="tyrosine--tRNA ligase, cytoplasmic isoform X2"/>
    <property type="match status" value="1"/>
</dbReference>
<feature type="compositionally biased region" description="Low complexity" evidence="16">
    <location>
        <begin position="336"/>
        <end position="345"/>
    </location>
</feature>
<dbReference type="InParanoid" id="T1FTE2"/>
<dbReference type="OrthoDB" id="197206at2759"/>
<reference evidence="20" key="1">
    <citation type="submission" date="2012-12" db="EMBL/GenBank/DDBJ databases">
        <authorList>
            <person name="Hellsten U."/>
            <person name="Grimwood J."/>
            <person name="Chapman J.A."/>
            <person name="Shapiro H."/>
            <person name="Aerts A."/>
            <person name="Otillar R.P."/>
            <person name="Terry A.Y."/>
            <person name="Boore J.L."/>
            <person name="Simakov O."/>
            <person name="Marletaz F."/>
            <person name="Cho S.-J."/>
            <person name="Edsinger-Gonzales E."/>
            <person name="Havlak P."/>
            <person name="Kuo D.-H."/>
            <person name="Larsson T."/>
            <person name="Lv J."/>
            <person name="Arendt D."/>
            <person name="Savage R."/>
            <person name="Osoegawa K."/>
            <person name="de Jong P."/>
            <person name="Lindberg D.R."/>
            <person name="Seaver E.C."/>
            <person name="Weisblat D.A."/>
            <person name="Putnam N.H."/>
            <person name="Grigoriev I.V."/>
            <person name="Rokhsar D.S."/>
        </authorList>
    </citation>
    <scope>NUCLEOTIDE SEQUENCE</scope>
</reference>
<keyword evidence="12" id="KW-1133">Transmembrane helix</keyword>
<dbReference type="InterPro" id="IPR036388">
    <property type="entry name" value="WH-like_DNA-bd_sf"/>
</dbReference>
<evidence type="ECO:0000256" key="6">
    <source>
        <dbReference type="ARBA" id="ARBA00022555"/>
    </source>
</evidence>
<dbReference type="CTD" id="20212089"/>
<dbReference type="InterPro" id="IPR036390">
    <property type="entry name" value="WH_DNA-bd_sf"/>
</dbReference>
<evidence type="ECO:0000313" key="18">
    <source>
        <dbReference type="EMBL" id="ESO03614.1"/>
    </source>
</evidence>
<feature type="domain" description="TRNA-binding" evidence="17">
    <location>
        <begin position="153"/>
        <end position="254"/>
    </location>
</feature>
<evidence type="ECO:0000256" key="5">
    <source>
        <dbReference type="ARBA" id="ARBA00022490"/>
    </source>
</evidence>
<evidence type="ECO:0000256" key="16">
    <source>
        <dbReference type="SAM" id="MobiDB-lite"/>
    </source>
</evidence>
<keyword evidence="9" id="KW-0256">Endoplasmic reticulum</keyword>
<evidence type="ECO:0000256" key="10">
    <source>
        <dbReference type="ARBA" id="ARBA00022884"/>
    </source>
</evidence>
<evidence type="ECO:0000256" key="9">
    <source>
        <dbReference type="ARBA" id="ARBA00022824"/>
    </source>
</evidence>
<keyword evidence="15" id="KW-0175">Coiled coil</keyword>
<feature type="region of interest" description="Disordered" evidence="16">
    <location>
        <begin position="393"/>
        <end position="436"/>
    </location>
</feature>
<evidence type="ECO:0000256" key="3">
    <source>
        <dbReference type="ARBA" id="ARBA00009829"/>
    </source>
</evidence>
<dbReference type="PANTHER" id="PTHR11586">
    <property type="entry name" value="TRNA-AMINOACYLATION COFACTOR ARC1 FAMILY MEMBER"/>
    <property type="match status" value="1"/>
</dbReference>
<evidence type="ECO:0000256" key="4">
    <source>
        <dbReference type="ARBA" id="ARBA00018218"/>
    </source>
</evidence>
<dbReference type="Pfam" id="PF01588">
    <property type="entry name" value="tRNA_bind"/>
    <property type="match status" value="1"/>
</dbReference>
<dbReference type="FunFam" id="1.10.10.10:FF:000143">
    <property type="entry name" value="DDRGK domain-containing protein 1"/>
    <property type="match status" value="1"/>
</dbReference>
<accession>T1FTE2</accession>
<evidence type="ECO:0000256" key="8">
    <source>
        <dbReference type="ARBA" id="ARBA00022786"/>
    </source>
</evidence>
<keyword evidence="20" id="KW-1185">Reference proteome</keyword>
<dbReference type="GO" id="GO:0006412">
    <property type="term" value="P:translation"/>
    <property type="evidence" value="ECO:0007669"/>
    <property type="project" value="UniProtKB-KW"/>
</dbReference>
<dbReference type="PROSITE" id="PS50886">
    <property type="entry name" value="TRBD"/>
    <property type="match status" value="1"/>
</dbReference>
<keyword evidence="11" id="KW-0648">Protein biosynthesis</keyword>
<proteinExistence type="inferred from homology"/>
<dbReference type="GO" id="GO:0000049">
    <property type="term" value="F:tRNA binding"/>
    <property type="evidence" value="ECO:0007669"/>
    <property type="project" value="UniProtKB-UniRule"/>
</dbReference>
<dbReference type="RefSeq" id="XP_009018171.1">
    <property type="nucleotide sequence ID" value="XM_009019923.1"/>
</dbReference>
<evidence type="ECO:0000313" key="19">
    <source>
        <dbReference type="EnsemblMetazoa" id="HelroP191890"/>
    </source>
</evidence>
<sequence>MAATVPKLLEKSVQIESLLIQLKQQLSQARKVAVASLCAQEELKYQEENKRLKQEVILLRNRLIEAETKNGVVQVPMPPSMQFSYSANTFTSVLPKKDVSSCVVGSIKNAQSKTPKTEIKAQPVKKAEKESNVQKTQAKTEKVAQSSESAVVDVSKLNMKIGKIVSVSKHPDADTLYVEQVDLGEGKNRTVVSGLVKHVPIEELQNRFAVFLTNLKPAKMRGVMSEGMIMCASTSEKVEIIEPPAHVLIGERVTVEGYSGEPDEQLNAKKKVWESIQPDLKINDQGLASYKGALWTIQGKESKPAASPATNAINRPANQQRVVMRGGARARLRQRLLAADNNNDNLSEEDDGNERNNYRNEDGDGNTGNADDLETLKEMGKVGAKKLKKLEEKAEKKAQREAMEQERRDKKARVEMREEERKRTELKKKQEEEEQAAREEEIRLEKKRKEQEEYEKMKVMFEVEGEGTDAMEEDQAQNLLHEFVNYIKKTKVVMLENLASKFQIKTQDVIDRVKSLQNDGFLTGVMDDRGKFIYISQQEYEAVAKFINQRGRVSISELSESINQLINLDSSFEVGSVSA</sequence>
<dbReference type="InterPro" id="IPR012340">
    <property type="entry name" value="NA-bd_OB-fold"/>
</dbReference>
<feature type="region of interest" description="Disordered" evidence="16">
    <location>
        <begin position="336"/>
        <end position="374"/>
    </location>
</feature>
<dbReference type="EMBL" id="KB096590">
    <property type="protein sequence ID" value="ESO03614.1"/>
    <property type="molecule type" value="Genomic_DNA"/>
</dbReference>
<evidence type="ECO:0000256" key="2">
    <source>
        <dbReference type="ARBA" id="ARBA00004496"/>
    </source>
</evidence>
<reference evidence="19" key="3">
    <citation type="submission" date="2015-06" db="UniProtKB">
        <authorList>
            <consortium name="EnsemblMetazoa"/>
        </authorList>
    </citation>
    <scope>IDENTIFICATION</scope>
</reference>
<protein>
    <recommendedName>
        <fullName evidence="4">DDRGK domain-containing protein 1</fullName>
    </recommendedName>
</protein>
<feature type="compositionally biased region" description="Basic and acidic residues" evidence="16">
    <location>
        <begin position="353"/>
        <end position="362"/>
    </location>
</feature>
<dbReference type="STRING" id="6412.T1FTE2"/>
<dbReference type="KEGG" id="hro:HELRODRAFT_191890"/>
<dbReference type="Pfam" id="PF09756">
    <property type="entry name" value="DDRGK"/>
    <property type="match status" value="1"/>
</dbReference>
<evidence type="ECO:0000256" key="15">
    <source>
        <dbReference type="SAM" id="Coils"/>
    </source>
</evidence>
<dbReference type="EnsemblMetazoa" id="HelroT191890">
    <property type="protein sequence ID" value="HelroP191890"/>
    <property type="gene ID" value="HelroG191890"/>
</dbReference>